<gene>
    <name evidence="2" type="ORF">APG10_01475</name>
    <name evidence="3" type="ORF">APG11_01857</name>
    <name evidence="4" type="ORF">APG12_01295</name>
</gene>
<evidence type="ECO:0000313" key="6">
    <source>
        <dbReference type="Proteomes" id="UP000092401"/>
    </source>
</evidence>
<dbReference type="GO" id="GO:0051536">
    <property type="term" value="F:iron-sulfur cluster binding"/>
    <property type="evidence" value="ECO:0007669"/>
    <property type="project" value="InterPro"/>
</dbReference>
<dbReference type="Proteomes" id="UP000092401">
    <property type="component" value="Unassembled WGS sequence"/>
</dbReference>
<dbReference type="Pfam" id="PF00111">
    <property type="entry name" value="Fer2"/>
    <property type="match status" value="1"/>
</dbReference>
<dbReference type="InterPro" id="IPR027980">
    <property type="entry name" value="RACo_C"/>
</dbReference>
<evidence type="ECO:0000259" key="1">
    <source>
        <dbReference type="PROSITE" id="PS51085"/>
    </source>
</evidence>
<proteinExistence type="predicted"/>
<evidence type="ECO:0000313" key="4">
    <source>
        <dbReference type="EMBL" id="KYC49708.1"/>
    </source>
</evidence>
<sequence length="603" mass="66560">MIKVTISNMNKELEIDKINYSLLDILNEGGIEIESICGSKGKCGKCKVIVKNPESVNEITLEEKKSLSEEEIKKGFRLSCLVNLNNNTIIEIPDSSLQKQLRILCEGRSNKILIDPIIKSELIKVKKPLLGNEKSIVDLINEINKEIISVDYPTLKELSNKIEYGLDIKVVRYGNEIIGISEIEKNIYGAAIDIGTTTVVIYLFDLEKGKLVDIESVLNPQVRYGEDVVSRITFSMKNGVEVTNKVIVDEINLMINRLCNRNNISNKSIYEITVVGNTAMHHIFLNINPKTLSFSPFTPILSKSINLKSRELGININPSGNIHVLPIVSGFVGADTIGVLIATEMYKNPEISLAVDIGTNGELVLGNKDKMVSCSCAAGPALEGGHLKFGMRASTGAIESLYIEEDTFNTFYKTINNGKPKGICGSGIIDIVSEMLRVGLLDPSGKIRAHHNERIRKDPLNGQKEFVIEWGDNTEIKKDIVITASDIREIQLAKGAIMTGINILLEKSNITIAQIENLYLAGAFGNFIDIKNAIRIGLLPNIPLDKIISVGNAAGEGAKISLLSRERRMEEDLINKKIGYIELAAEKNFNGEFVMSLNFPKFD</sequence>
<evidence type="ECO:0000313" key="5">
    <source>
        <dbReference type="Proteomes" id="UP000091929"/>
    </source>
</evidence>
<accession>A0A150IXV9</accession>
<dbReference type="PANTHER" id="PTHR42895:SF2">
    <property type="entry name" value="IRON-SULFUR CLUSTER PROTEIN"/>
    <property type="match status" value="1"/>
</dbReference>
<dbReference type="InterPro" id="IPR001041">
    <property type="entry name" value="2Fe-2S_ferredoxin-type"/>
</dbReference>
<dbReference type="Pfam" id="PF17651">
    <property type="entry name" value="Raco_middle"/>
    <property type="match status" value="1"/>
</dbReference>
<dbReference type="Proteomes" id="UP000092403">
    <property type="component" value="Unassembled WGS sequence"/>
</dbReference>
<dbReference type="Gene3D" id="3.10.20.30">
    <property type="match status" value="1"/>
</dbReference>
<dbReference type="EMBL" id="LNGE01000045">
    <property type="protein sequence ID" value="KYC44722.1"/>
    <property type="molecule type" value="Genomic_DNA"/>
</dbReference>
<dbReference type="AlphaFoldDB" id="A0A150INA4"/>
<dbReference type="CDD" id="cd00207">
    <property type="entry name" value="fer2"/>
    <property type="match status" value="1"/>
</dbReference>
<dbReference type="Pfam" id="PF14574">
    <property type="entry name" value="RACo_C_ter"/>
    <property type="match status" value="1"/>
</dbReference>
<reference evidence="5 6" key="1">
    <citation type="journal article" date="2016" name="ISME J.">
        <title>Chasing the elusive Euryarchaeota class WSA2: genomes reveal a uniquely fastidious methyl-reducing methanogen.</title>
        <authorList>
            <person name="Nobu M.K."/>
            <person name="Narihiro T."/>
            <person name="Kuroda K."/>
            <person name="Mei R."/>
            <person name="Liu W.T."/>
        </authorList>
    </citation>
    <scope>NUCLEOTIDE SEQUENCE [LARGE SCALE GENOMIC DNA]</scope>
    <source>
        <strain evidence="2">B03fssc0709_Meth_Bin005</strain>
        <strain evidence="3">B15fssc0709_Meth_Bin003</strain>
        <strain evidence="4">BMIXfssc0709_Meth_Bin006</strain>
    </source>
</reference>
<dbReference type="Gene3D" id="3.30.420.480">
    <property type="entry name" value="Domain of unknown function (DUF4445)"/>
    <property type="match status" value="1"/>
</dbReference>
<accession>A0A150IIF9</accession>
<accession>A0A150INA4</accession>
<dbReference type="PANTHER" id="PTHR42895">
    <property type="entry name" value="IRON-SULFUR CLUSTER-BINDING PROTEIN-RELATED"/>
    <property type="match status" value="1"/>
</dbReference>
<dbReference type="PROSITE" id="PS51085">
    <property type="entry name" value="2FE2S_FER_2"/>
    <property type="match status" value="1"/>
</dbReference>
<dbReference type="EMBL" id="LNGF01000067">
    <property type="protein sequence ID" value="KYC46499.1"/>
    <property type="molecule type" value="Genomic_DNA"/>
</dbReference>
<protein>
    <submittedName>
        <fullName evidence="3">Na(+)-translocating NADH-quinone reductase subunit F</fullName>
    </submittedName>
</protein>
<dbReference type="InterPro" id="IPR041414">
    <property type="entry name" value="Raco-like_middle"/>
</dbReference>
<dbReference type="EMBL" id="LNJC01000028">
    <property type="protein sequence ID" value="KYC49708.1"/>
    <property type="molecule type" value="Genomic_DNA"/>
</dbReference>
<evidence type="ECO:0000313" key="2">
    <source>
        <dbReference type="EMBL" id="KYC44722.1"/>
    </source>
</evidence>
<dbReference type="Proteomes" id="UP000091929">
    <property type="component" value="Unassembled WGS sequence"/>
</dbReference>
<dbReference type="InterPro" id="IPR042259">
    <property type="entry name" value="Raco-like_middle_sf"/>
</dbReference>
<dbReference type="InterPro" id="IPR036010">
    <property type="entry name" value="2Fe-2S_ferredoxin-like_sf"/>
</dbReference>
<dbReference type="InterPro" id="IPR012675">
    <property type="entry name" value="Beta-grasp_dom_sf"/>
</dbReference>
<dbReference type="SUPFAM" id="SSF54292">
    <property type="entry name" value="2Fe-2S ferredoxin-like"/>
    <property type="match status" value="1"/>
</dbReference>
<organism evidence="3 5">
    <name type="scientific">Candidatus Methanofastidiosum methylothiophilum</name>
    <dbReference type="NCBI Taxonomy" id="1705564"/>
    <lineage>
        <taxon>Archaea</taxon>
        <taxon>Methanobacteriati</taxon>
        <taxon>Methanobacteriota</taxon>
        <taxon>Stenosarchaea group</taxon>
        <taxon>Candidatus Methanofastidiosia</taxon>
        <taxon>Candidatus Methanofastidiosales</taxon>
        <taxon>Candidatus Methanofastidiosaceae</taxon>
        <taxon>Candidatus Methanofastidiosum</taxon>
    </lineage>
</organism>
<name>A0A150INA4_9EURY</name>
<feature type="domain" description="2Fe-2S ferredoxin-type" evidence="1">
    <location>
        <begin position="1"/>
        <end position="96"/>
    </location>
</feature>
<dbReference type="InterPro" id="IPR052911">
    <property type="entry name" value="Corrinoid_activation_enz"/>
</dbReference>
<comment type="caution">
    <text evidence="3">The sequence shown here is derived from an EMBL/GenBank/DDBJ whole genome shotgun (WGS) entry which is preliminary data.</text>
</comment>
<evidence type="ECO:0000313" key="3">
    <source>
        <dbReference type="EMBL" id="KYC46499.1"/>
    </source>
</evidence>